<reference evidence="1" key="1">
    <citation type="submission" date="2023-07" db="EMBL/GenBank/DDBJ databases">
        <title>Black Yeasts Isolated from many extreme environments.</title>
        <authorList>
            <person name="Coleine C."/>
            <person name="Stajich J.E."/>
            <person name="Selbmann L."/>
        </authorList>
    </citation>
    <scope>NUCLEOTIDE SEQUENCE</scope>
    <source>
        <strain evidence="1">CCFEE 5714</strain>
    </source>
</reference>
<keyword evidence="2" id="KW-1185">Reference proteome</keyword>
<organism evidence="1 2">
    <name type="scientific">Vermiconidia calcicola</name>
    <dbReference type="NCBI Taxonomy" id="1690605"/>
    <lineage>
        <taxon>Eukaryota</taxon>
        <taxon>Fungi</taxon>
        <taxon>Dikarya</taxon>
        <taxon>Ascomycota</taxon>
        <taxon>Pezizomycotina</taxon>
        <taxon>Dothideomycetes</taxon>
        <taxon>Dothideomycetidae</taxon>
        <taxon>Mycosphaerellales</taxon>
        <taxon>Extremaceae</taxon>
        <taxon>Vermiconidia</taxon>
    </lineage>
</organism>
<accession>A0ACC3NS66</accession>
<name>A0ACC3NS66_9PEZI</name>
<sequence>MSSFSSILSSIGSKPTPQNASSSASRPSQPGQQPRQPNEPTNGARLTPNNAVAGVKRRSEEPETSSRPKIAKTGQDGVADRPKAVPTSNRFQLSSKAGAPPKPAGAPARASNSIPSKFGGSSGIQRPAAKATPTASATPTPPSTANGAPSGKRGFASIMEKAKAAQEAAKAAGPALIKHKPVEKMTKRERLRMIEEQKAHDKAAKSGKPIPAERSRSGTPVAGKAALPKKAAEPLSYKGTMKKAPAEPLSYKGTMRAVEPGHAKKVKEKKKGEAQDKYGGYASWSDLDDAEDEEEEEYDSESDMDAGFDDMQAEELMSARVAHKEDLEAAAEEARLKKEKEDRKRRLQELSKSAAGRKKY</sequence>
<evidence type="ECO:0000313" key="1">
    <source>
        <dbReference type="EMBL" id="KAK3722169.1"/>
    </source>
</evidence>
<protein>
    <submittedName>
        <fullName evidence="1">Uncharacterized protein</fullName>
    </submittedName>
</protein>
<proteinExistence type="predicted"/>
<comment type="caution">
    <text evidence="1">The sequence shown here is derived from an EMBL/GenBank/DDBJ whole genome shotgun (WGS) entry which is preliminary data.</text>
</comment>
<dbReference type="EMBL" id="JAUTXU010000014">
    <property type="protein sequence ID" value="KAK3722169.1"/>
    <property type="molecule type" value="Genomic_DNA"/>
</dbReference>
<dbReference type="Proteomes" id="UP001281147">
    <property type="component" value="Unassembled WGS sequence"/>
</dbReference>
<gene>
    <name evidence="1" type="ORF">LTR37_002602</name>
</gene>
<evidence type="ECO:0000313" key="2">
    <source>
        <dbReference type="Proteomes" id="UP001281147"/>
    </source>
</evidence>